<dbReference type="EMBL" id="SOQX01000005">
    <property type="protein sequence ID" value="TDY00456.1"/>
    <property type="molecule type" value="Genomic_DNA"/>
</dbReference>
<proteinExistence type="predicted"/>
<gene>
    <name evidence="2" type="ORF">EDC23_1957</name>
</gene>
<comment type="caution">
    <text evidence="2">The sequence shown here is derived from an EMBL/GenBank/DDBJ whole genome shotgun (WGS) entry which is preliminary data.</text>
</comment>
<protein>
    <submittedName>
        <fullName evidence="2">Uncharacterized protein</fullName>
    </submittedName>
</protein>
<sequence length="237" mass="27330">MSLVVKPHHPWKTRALWLLAALLMLAGGYTLFDYGRYLAGYDSDEASRVKKELVEVKERIKRKNDALRQEKALLQRARQIERQAYDDLDSTIKNLQSEILELKEELAFYRGIVSPREASTGLQLQKFSFEPDGPDGRFRYRVVLTQVLGNDRLARGRVQLELEGIQEGESRSLTLKDVTENSVNALSYRFKYFQKLEGDIRLPENFNLLRATLRILPGGKARNSIEKTIDWSIEEKG</sequence>
<keyword evidence="3" id="KW-1185">Reference proteome</keyword>
<evidence type="ECO:0000256" key="1">
    <source>
        <dbReference type="SAM" id="Coils"/>
    </source>
</evidence>
<name>A0A4R8IIG0_9GAMM</name>
<dbReference type="Proteomes" id="UP000294914">
    <property type="component" value="Unassembled WGS sequence"/>
</dbReference>
<dbReference type="InterPro" id="IPR046703">
    <property type="entry name" value="DUF6776"/>
</dbReference>
<keyword evidence="1" id="KW-0175">Coiled coil</keyword>
<organism evidence="2 3">
    <name type="scientific">Thiohalophilus thiocyanatoxydans</name>
    <dbReference type="NCBI Taxonomy" id="381308"/>
    <lineage>
        <taxon>Bacteria</taxon>
        <taxon>Pseudomonadati</taxon>
        <taxon>Pseudomonadota</taxon>
        <taxon>Gammaproteobacteria</taxon>
        <taxon>Thiohalomonadales</taxon>
        <taxon>Thiohalophilaceae</taxon>
        <taxon>Thiohalophilus</taxon>
    </lineage>
</organism>
<evidence type="ECO:0000313" key="3">
    <source>
        <dbReference type="Proteomes" id="UP000294914"/>
    </source>
</evidence>
<dbReference type="RefSeq" id="WP_134083977.1">
    <property type="nucleotide sequence ID" value="NZ_SOQX01000005.1"/>
</dbReference>
<reference evidence="2 3" key="1">
    <citation type="submission" date="2019-03" db="EMBL/GenBank/DDBJ databases">
        <title>Genomic Encyclopedia of Type Strains, Phase IV (KMG-IV): sequencing the most valuable type-strain genomes for metagenomic binning, comparative biology and taxonomic classification.</title>
        <authorList>
            <person name="Goeker M."/>
        </authorList>
    </citation>
    <scope>NUCLEOTIDE SEQUENCE [LARGE SCALE GENOMIC DNA]</scope>
    <source>
        <strain evidence="2 3">DSM 16326</strain>
    </source>
</reference>
<dbReference type="Pfam" id="PF20567">
    <property type="entry name" value="DUF6776"/>
    <property type="match status" value="1"/>
</dbReference>
<accession>A0A4R8IIG0</accession>
<dbReference type="OrthoDB" id="7056878at2"/>
<feature type="coiled-coil region" evidence="1">
    <location>
        <begin position="46"/>
        <end position="112"/>
    </location>
</feature>
<evidence type="ECO:0000313" key="2">
    <source>
        <dbReference type="EMBL" id="TDY00456.1"/>
    </source>
</evidence>
<dbReference type="AlphaFoldDB" id="A0A4R8IIG0"/>